<sequence length="128" mass="15397">MKEYQRKRNNPYQLPHNVYMRVLYHIRDYERMKAERQEILYATPVFDGQPRGNRVSSPTENRAIRLARVDEDCEALEQALVEIPPEYRTAVMNNICRQYPYPCDADYSTYSRWRQRLIYFTAKNLGLV</sequence>
<protein>
    <submittedName>
        <fullName evidence="1">Uncharacterized protein</fullName>
    </submittedName>
</protein>
<keyword evidence="2" id="KW-1185">Reference proteome</keyword>
<organism evidence="1 2">
    <name type="scientific">Ligaoa zhengdingensis</name>
    <dbReference type="NCBI Taxonomy" id="2763658"/>
    <lineage>
        <taxon>Bacteria</taxon>
        <taxon>Bacillati</taxon>
        <taxon>Bacillota</taxon>
        <taxon>Clostridia</taxon>
        <taxon>Eubacteriales</taxon>
        <taxon>Oscillospiraceae</taxon>
        <taxon>Ligaoa</taxon>
    </lineage>
</organism>
<gene>
    <name evidence="1" type="ORF">H8711_11275</name>
</gene>
<dbReference type="AlphaFoldDB" id="A0A926I5P7"/>
<evidence type="ECO:0000313" key="1">
    <source>
        <dbReference type="EMBL" id="MBC8547506.1"/>
    </source>
</evidence>
<evidence type="ECO:0000313" key="2">
    <source>
        <dbReference type="Proteomes" id="UP000653127"/>
    </source>
</evidence>
<proteinExistence type="predicted"/>
<comment type="caution">
    <text evidence="1">The sequence shown here is derived from an EMBL/GenBank/DDBJ whole genome shotgun (WGS) entry which is preliminary data.</text>
</comment>
<dbReference type="Proteomes" id="UP000653127">
    <property type="component" value="Unassembled WGS sequence"/>
</dbReference>
<accession>A0A926I5P7</accession>
<reference evidence="1" key="1">
    <citation type="submission" date="2020-08" db="EMBL/GenBank/DDBJ databases">
        <title>Genome public.</title>
        <authorList>
            <person name="Liu C."/>
            <person name="Sun Q."/>
        </authorList>
    </citation>
    <scope>NUCLEOTIDE SEQUENCE</scope>
    <source>
        <strain evidence="1">NSJ-31</strain>
    </source>
</reference>
<dbReference type="EMBL" id="JACRST010000022">
    <property type="protein sequence ID" value="MBC8547506.1"/>
    <property type="molecule type" value="Genomic_DNA"/>
</dbReference>
<name>A0A926I5P7_9FIRM</name>
<dbReference type="RefSeq" id="WP_249283548.1">
    <property type="nucleotide sequence ID" value="NZ_JACRST010000022.1"/>
</dbReference>